<dbReference type="CDD" id="cd17569">
    <property type="entry name" value="REC_HupR-like"/>
    <property type="match status" value="1"/>
</dbReference>
<dbReference type="SUPFAM" id="SSF52172">
    <property type="entry name" value="CheY-like"/>
    <property type="match status" value="1"/>
</dbReference>
<dbReference type="RefSeq" id="WP_345531540.1">
    <property type="nucleotide sequence ID" value="NZ_BAABLD010000002.1"/>
</dbReference>
<dbReference type="EMBL" id="BAABLD010000002">
    <property type="protein sequence ID" value="GAA5160333.1"/>
    <property type="molecule type" value="Genomic_DNA"/>
</dbReference>
<dbReference type="PANTHER" id="PTHR44591">
    <property type="entry name" value="STRESS RESPONSE REGULATOR PROTEIN 1"/>
    <property type="match status" value="1"/>
</dbReference>
<sequence length="272" mass="30482">MGLMTCSMERSEATTAGRLLLVDDEENILSSLRRLLRRDGYEIRVAGSGAEGLEILKQVEIDVIVSDQRMPGMTGTEFLKEACRLYPSTVRIVLSGYTELESVTRAINEGSVYRFLTKPWDDEQLRRHILEAVRHKRVEDENLKLQEQLRAANQRMTALLDERQEALLLDEVSLQFAHELLADLPLPVLGVDGDGLVVVANDAMESLLELPMVGMDAMAVLPSELSGLLAPGIERAEAMFERGGCRYRVLSAYLRHGREPRGRLLAFFAKEV</sequence>
<accession>A0ABP9QDY6</accession>
<dbReference type="PROSITE" id="PS50110">
    <property type="entry name" value="RESPONSE_REGULATORY"/>
    <property type="match status" value="1"/>
</dbReference>
<evidence type="ECO:0000313" key="6">
    <source>
        <dbReference type="Proteomes" id="UP001500547"/>
    </source>
</evidence>
<keyword evidence="1 2" id="KW-0597">Phosphoprotein</keyword>
<evidence type="ECO:0000256" key="2">
    <source>
        <dbReference type="PROSITE-ProRule" id="PRU00169"/>
    </source>
</evidence>
<comment type="caution">
    <text evidence="5">The sequence shown here is derived from an EMBL/GenBank/DDBJ whole genome shotgun (WGS) entry which is preliminary data.</text>
</comment>
<name>A0ABP9QDY6_9RHOO</name>
<feature type="coiled-coil region" evidence="3">
    <location>
        <begin position="135"/>
        <end position="162"/>
    </location>
</feature>
<evidence type="ECO:0000256" key="1">
    <source>
        <dbReference type="ARBA" id="ARBA00022553"/>
    </source>
</evidence>
<dbReference type="InterPro" id="IPR050595">
    <property type="entry name" value="Bact_response_regulator"/>
</dbReference>
<dbReference type="PANTHER" id="PTHR44591:SF19">
    <property type="entry name" value="TWO-COMPONENT RESPONSE REGULATOR-RELATED"/>
    <property type="match status" value="1"/>
</dbReference>
<feature type="modified residue" description="4-aspartylphosphate" evidence="2">
    <location>
        <position position="67"/>
    </location>
</feature>
<proteinExistence type="predicted"/>
<evidence type="ECO:0000256" key="3">
    <source>
        <dbReference type="SAM" id="Coils"/>
    </source>
</evidence>
<dbReference type="SUPFAM" id="SSF55785">
    <property type="entry name" value="PYP-like sensor domain (PAS domain)"/>
    <property type="match status" value="1"/>
</dbReference>
<keyword evidence="3" id="KW-0175">Coiled coil</keyword>
<dbReference type="InterPro" id="IPR035965">
    <property type="entry name" value="PAS-like_dom_sf"/>
</dbReference>
<dbReference type="SMART" id="SM00448">
    <property type="entry name" value="REC"/>
    <property type="match status" value="1"/>
</dbReference>
<organism evidence="5 6">
    <name type="scientific">Viridibacterium curvum</name>
    <dbReference type="NCBI Taxonomy" id="1101404"/>
    <lineage>
        <taxon>Bacteria</taxon>
        <taxon>Pseudomonadati</taxon>
        <taxon>Pseudomonadota</taxon>
        <taxon>Betaproteobacteria</taxon>
        <taxon>Rhodocyclales</taxon>
        <taxon>Rhodocyclaceae</taxon>
        <taxon>Viridibacterium</taxon>
    </lineage>
</organism>
<keyword evidence="6" id="KW-1185">Reference proteome</keyword>
<dbReference type="InterPro" id="IPR001789">
    <property type="entry name" value="Sig_transdc_resp-reg_receiver"/>
</dbReference>
<dbReference type="InterPro" id="IPR011006">
    <property type="entry name" value="CheY-like_superfamily"/>
</dbReference>
<feature type="domain" description="Response regulatory" evidence="4">
    <location>
        <begin position="18"/>
        <end position="133"/>
    </location>
</feature>
<evidence type="ECO:0000313" key="5">
    <source>
        <dbReference type="EMBL" id="GAA5160333.1"/>
    </source>
</evidence>
<reference evidence="6" key="1">
    <citation type="journal article" date="2019" name="Int. J. Syst. Evol. Microbiol.">
        <title>The Global Catalogue of Microorganisms (GCM) 10K type strain sequencing project: providing services to taxonomists for standard genome sequencing and annotation.</title>
        <authorList>
            <consortium name="The Broad Institute Genomics Platform"/>
            <consortium name="The Broad Institute Genome Sequencing Center for Infectious Disease"/>
            <person name="Wu L."/>
            <person name="Ma J."/>
        </authorList>
    </citation>
    <scope>NUCLEOTIDE SEQUENCE [LARGE SCALE GENOMIC DNA]</scope>
    <source>
        <strain evidence="6">JCM 18715</strain>
    </source>
</reference>
<evidence type="ECO:0000259" key="4">
    <source>
        <dbReference type="PROSITE" id="PS50110"/>
    </source>
</evidence>
<dbReference type="Proteomes" id="UP001500547">
    <property type="component" value="Unassembled WGS sequence"/>
</dbReference>
<protein>
    <recommendedName>
        <fullName evidence="4">Response regulatory domain-containing protein</fullName>
    </recommendedName>
</protein>
<dbReference type="Pfam" id="PF00072">
    <property type="entry name" value="Response_reg"/>
    <property type="match status" value="1"/>
</dbReference>
<gene>
    <name evidence="5" type="ORF">GCM10025770_07930</name>
</gene>
<dbReference type="Gene3D" id="3.40.50.2300">
    <property type="match status" value="1"/>
</dbReference>